<keyword evidence="2 17" id="KW-0963">Cytoplasm</keyword>
<dbReference type="NCBIfam" id="NF001503">
    <property type="entry name" value="PRK00349.1"/>
    <property type="match status" value="1"/>
</dbReference>
<dbReference type="GO" id="GO:0006289">
    <property type="term" value="P:nucleotide-excision repair"/>
    <property type="evidence" value="ECO:0007669"/>
    <property type="project" value="UniProtKB-UniRule"/>
</dbReference>
<keyword evidence="13 17" id="KW-0234">DNA repair</keyword>
<keyword evidence="3 17" id="KW-0479">Metal-binding</keyword>
<dbReference type="GO" id="GO:0009381">
    <property type="term" value="F:excinuclease ABC activity"/>
    <property type="evidence" value="ECO:0007669"/>
    <property type="project" value="UniProtKB-UniRule"/>
</dbReference>
<comment type="caution">
    <text evidence="19">The sequence shown here is derived from an EMBL/GenBank/DDBJ whole genome shotgun (WGS) entry which is preliminary data.</text>
</comment>
<dbReference type="InterPro" id="IPR004602">
    <property type="entry name" value="UvrA"/>
</dbReference>
<comment type="similarity">
    <text evidence="14 17">Belongs to the ABC transporter superfamily. UvrA family.</text>
</comment>
<comment type="function">
    <text evidence="17">The UvrABC repair system catalyzes the recognition and processing of DNA lesions. UvrA is an ATPase and a DNA-binding protein. A damage recognition complex composed of 2 UvrA and 2 UvrB subunits scans DNA for abnormalities. When the presence of a lesion has been verified by UvrB, the UvrA molecules dissociate.</text>
</comment>
<organism evidence="19">
    <name type="scientific">candidate division TA06 bacterium ADurb.Bin131</name>
    <dbReference type="NCBI Taxonomy" id="1852827"/>
    <lineage>
        <taxon>Bacteria</taxon>
        <taxon>Bacteria division TA06</taxon>
    </lineage>
</organism>
<evidence type="ECO:0000256" key="1">
    <source>
        <dbReference type="ARBA" id="ARBA00004496"/>
    </source>
</evidence>
<proteinExistence type="inferred from homology"/>
<dbReference type="InterPro" id="IPR041552">
    <property type="entry name" value="UvrA_DNA-bd"/>
</dbReference>
<evidence type="ECO:0000256" key="11">
    <source>
        <dbReference type="ARBA" id="ARBA00022881"/>
    </source>
</evidence>
<evidence type="ECO:0000256" key="4">
    <source>
        <dbReference type="ARBA" id="ARBA00022737"/>
    </source>
</evidence>
<keyword evidence="9 17" id="KW-0862">Zinc</keyword>
<dbReference type="InterPro" id="IPR013815">
    <property type="entry name" value="ATP_grasp_subdomain_1"/>
</dbReference>
<feature type="zinc finger region" description="C4-type" evidence="17">
    <location>
        <begin position="735"/>
        <end position="761"/>
    </location>
</feature>
<keyword evidence="7 17" id="KW-0228">DNA excision</keyword>
<feature type="domain" description="ABC transporter" evidence="18">
    <location>
        <begin position="604"/>
        <end position="932"/>
    </location>
</feature>
<keyword evidence="4 17" id="KW-0677">Repeat</keyword>
<comment type="subunit">
    <text evidence="17">Forms a heterotetramer with UvrB during the search for lesions.</text>
</comment>
<feature type="binding site" evidence="17">
    <location>
        <begin position="46"/>
        <end position="53"/>
    </location>
    <ligand>
        <name>ATP</name>
        <dbReference type="ChEBI" id="CHEBI:30616"/>
    </ligand>
</feature>
<evidence type="ECO:0000256" key="3">
    <source>
        <dbReference type="ARBA" id="ARBA00022723"/>
    </source>
</evidence>
<keyword evidence="17" id="KW-0742">SOS response</keyword>
<keyword evidence="11 17" id="KW-0267">Excision nuclease</keyword>
<evidence type="ECO:0000256" key="15">
    <source>
        <dbReference type="ARBA" id="ARBA00039316"/>
    </source>
</evidence>
<dbReference type="CDD" id="cd03271">
    <property type="entry name" value="ABC_UvrA_II"/>
    <property type="match status" value="1"/>
</dbReference>
<dbReference type="GO" id="GO:0003677">
    <property type="term" value="F:DNA binding"/>
    <property type="evidence" value="ECO:0007669"/>
    <property type="project" value="UniProtKB-UniRule"/>
</dbReference>
<keyword evidence="8 17" id="KW-0863">Zinc-finger</keyword>
<dbReference type="EMBL" id="MWDQ01000066">
    <property type="protein sequence ID" value="OQB73750.1"/>
    <property type="molecule type" value="Genomic_DNA"/>
</dbReference>
<evidence type="ECO:0000256" key="16">
    <source>
        <dbReference type="ARBA" id="ARBA00042156"/>
    </source>
</evidence>
<dbReference type="NCBIfam" id="TIGR00630">
    <property type="entry name" value="uvra"/>
    <property type="match status" value="1"/>
</dbReference>
<dbReference type="PROSITE" id="PS50893">
    <property type="entry name" value="ABC_TRANSPORTER_2"/>
    <property type="match status" value="1"/>
</dbReference>
<evidence type="ECO:0000256" key="9">
    <source>
        <dbReference type="ARBA" id="ARBA00022833"/>
    </source>
</evidence>
<evidence type="ECO:0000256" key="13">
    <source>
        <dbReference type="ARBA" id="ARBA00023204"/>
    </source>
</evidence>
<evidence type="ECO:0000256" key="2">
    <source>
        <dbReference type="ARBA" id="ARBA00022490"/>
    </source>
</evidence>
<dbReference type="FunFam" id="1.20.1580.10:FF:000002">
    <property type="entry name" value="UvrABC system protein A"/>
    <property type="match status" value="1"/>
</dbReference>
<feature type="zinc finger region" description="C4-type" evidence="17">
    <location>
        <begin position="263"/>
        <end position="290"/>
    </location>
</feature>
<evidence type="ECO:0000256" key="6">
    <source>
        <dbReference type="ARBA" id="ARBA00022763"/>
    </source>
</evidence>
<dbReference type="PROSITE" id="PS00211">
    <property type="entry name" value="ABC_TRANSPORTER_1"/>
    <property type="match status" value="1"/>
</dbReference>
<keyword evidence="10 17" id="KW-0067">ATP-binding</keyword>
<dbReference type="SUPFAM" id="SSF52540">
    <property type="entry name" value="P-loop containing nucleoside triphosphate hydrolases"/>
    <property type="match status" value="2"/>
</dbReference>
<dbReference type="InterPro" id="IPR041102">
    <property type="entry name" value="UvrA_inter"/>
</dbReference>
<dbReference type="Gene3D" id="3.40.50.300">
    <property type="entry name" value="P-loop containing nucleotide triphosphate hydrolases"/>
    <property type="match status" value="2"/>
</dbReference>
<dbReference type="Pfam" id="PF17755">
    <property type="entry name" value="UvrA_DNA-bind"/>
    <property type="match status" value="1"/>
</dbReference>
<keyword evidence="5 17" id="KW-0547">Nucleotide-binding</keyword>
<evidence type="ECO:0000256" key="8">
    <source>
        <dbReference type="ARBA" id="ARBA00022771"/>
    </source>
</evidence>
<evidence type="ECO:0000256" key="10">
    <source>
        <dbReference type="ARBA" id="ARBA00022840"/>
    </source>
</evidence>
<protein>
    <recommendedName>
        <fullName evidence="15 17">UvrABC system protein A</fullName>
        <shortName evidence="17">UvrA protein</shortName>
    </recommendedName>
    <alternativeName>
        <fullName evidence="16 17">Excinuclease ABC subunit A</fullName>
    </alternativeName>
</protein>
<dbReference type="Pfam" id="PF17760">
    <property type="entry name" value="UvrA_inter"/>
    <property type="match status" value="1"/>
</dbReference>
<feature type="binding site" evidence="17">
    <location>
        <begin position="636"/>
        <end position="643"/>
    </location>
    <ligand>
        <name>ATP</name>
        <dbReference type="ChEBI" id="CHEBI:30616"/>
    </ligand>
</feature>
<dbReference type="GO" id="GO:0008270">
    <property type="term" value="F:zinc ion binding"/>
    <property type="evidence" value="ECO:0007669"/>
    <property type="project" value="UniProtKB-UniRule"/>
</dbReference>
<evidence type="ECO:0000256" key="17">
    <source>
        <dbReference type="HAMAP-Rule" id="MF_00205"/>
    </source>
</evidence>
<sequence>MDQEVKISQVIPEDSSRYIIIQGAREHNLKNISLKIPRNSFIVITGISGSGKSSLAFDTLYAEGQRRYIESLSAYARQFLEQMKKPDVDHIFGLPPAIAIEQRKSASNPRSTVATTTEIYDYLRLLYARIGECHCPKCHRPITKQSSSEIIDRIVSLPNENSIIVLAPVVRGRKGEYRKILDEIKKSGFLRARIDGKIFDLDEDVSLKRYRTHSIEVVIDEIEPISDRQRIAESIELGLKIGKGLIVIHQNGNDLLFSERLSCPACGISFEELAPRNFSFNSPYGACPECKGLGFLMKIDPDLVIPDRDKTFREGAIKPWQDTGGRHIFFYYRGLLRDMLRHIGRKLDDRIKDLSKKEIDFLLYGDDEGIYEGVIPNLERLFHQTESEFRREEIMKYMRELVCPSCHGDRLKPEALAVTVGDKSIMDVCRMSVSAVKNFFQHLQLTQRQQIIAQQILREIISRTDFLQEVGLDYLTLDRMTHTLSGGEAERIRLATQIGSGLVGVLYILDEPSIGLHPRDNKRLIATLRHLSSLGNTVIVIEHDEEMMRNADYIIDLGPGAGKNGGEIVGCGTIHDIIASEKSITGRYLSRKEFIVVPEKRRKPGDKHILIVGASHNNLKNIDVSIPLGLFVCVTGVSGSGKSSLIDDVLTQGLRKILYSSKVVPGKHKAILGVEHIDKVVIIDQSPIGRTPRSNPATYTGAFDLIRRMFSITQESRIRGYKPGRFSFNLKDGRCEACQGEGITKIEMHFLPDVFIQCEVCGGKRYNRETLEIKYHGKNIAEILEMKIEDASEFFKDNIAISAKLQTLCDVGLGYLELGQPATTLSGGEAQRVKLATELSRKGTEKTLYILDEPTTGLHLYDIQKLLGVLNRLVDKGSTVVVIEHNIEVIKSADYIIDLGPEGGDKGGEVVCTGSPEEISRNKKSYTGQFLSKVLCQKIENVV</sequence>
<evidence type="ECO:0000313" key="19">
    <source>
        <dbReference type="EMBL" id="OQB73750.1"/>
    </source>
</evidence>
<accession>A0A1V6CA45</accession>
<dbReference type="Gene3D" id="3.30.1490.20">
    <property type="entry name" value="ATP-grasp fold, A domain"/>
    <property type="match status" value="1"/>
</dbReference>
<dbReference type="GO" id="GO:0009380">
    <property type="term" value="C:excinuclease repair complex"/>
    <property type="evidence" value="ECO:0007669"/>
    <property type="project" value="InterPro"/>
</dbReference>
<dbReference type="InterPro" id="IPR027417">
    <property type="entry name" value="P-loop_NTPase"/>
</dbReference>
<evidence type="ECO:0000256" key="7">
    <source>
        <dbReference type="ARBA" id="ARBA00022769"/>
    </source>
</evidence>
<dbReference type="GO" id="GO:0009432">
    <property type="term" value="P:SOS response"/>
    <property type="evidence" value="ECO:0007669"/>
    <property type="project" value="UniProtKB-UniRule"/>
</dbReference>
<dbReference type="Gene3D" id="1.20.1580.10">
    <property type="entry name" value="ABC transporter ATPase like domain"/>
    <property type="match status" value="2"/>
</dbReference>
<evidence type="ECO:0000259" key="18">
    <source>
        <dbReference type="PROSITE" id="PS50893"/>
    </source>
</evidence>
<dbReference type="GO" id="GO:0005737">
    <property type="term" value="C:cytoplasm"/>
    <property type="evidence" value="ECO:0007669"/>
    <property type="project" value="UniProtKB-SubCell"/>
</dbReference>
<dbReference type="GO" id="GO:0016887">
    <property type="term" value="F:ATP hydrolysis activity"/>
    <property type="evidence" value="ECO:0007669"/>
    <property type="project" value="InterPro"/>
</dbReference>
<dbReference type="InterPro" id="IPR017871">
    <property type="entry name" value="ABC_transporter-like_CS"/>
</dbReference>
<dbReference type="PANTHER" id="PTHR43152">
    <property type="entry name" value="UVRABC SYSTEM PROTEIN A"/>
    <property type="match status" value="1"/>
</dbReference>
<comment type="subcellular location">
    <subcellularLocation>
        <location evidence="1 17">Cytoplasm</location>
    </subcellularLocation>
</comment>
<dbReference type="HAMAP" id="MF_00205">
    <property type="entry name" value="UvrA"/>
    <property type="match status" value="1"/>
</dbReference>
<evidence type="ECO:0000256" key="12">
    <source>
        <dbReference type="ARBA" id="ARBA00023125"/>
    </source>
</evidence>
<dbReference type="Proteomes" id="UP000485562">
    <property type="component" value="Unassembled WGS sequence"/>
</dbReference>
<evidence type="ECO:0000256" key="5">
    <source>
        <dbReference type="ARBA" id="ARBA00022741"/>
    </source>
</evidence>
<dbReference type="InterPro" id="IPR003439">
    <property type="entry name" value="ABC_transporter-like_ATP-bd"/>
</dbReference>
<dbReference type="GO" id="GO:0005524">
    <property type="term" value="F:ATP binding"/>
    <property type="evidence" value="ECO:0007669"/>
    <property type="project" value="UniProtKB-UniRule"/>
</dbReference>
<name>A0A1V6CA45_UNCT6</name>
<keyword evidence="12 17" id="KW-0238">DNA-binding</keyword>
<evidence type="ECO:0000256" key="14">
    <source>
        <dbReference type="ARBA" id="ARBA00038000"/>
    </source>
</evidence>
<dbReference type="AlphaFoldDB" id="A0A1V6CA45"/>
<gene>
    <name evidence="17 19" type="primary">uvrA</name>
    <name evidence="19" type="ORF">BWX89_00797</name>
</gene>
<reference evidence="19" key="1">
    <citation type="submission" date="2017-02" db="EMBL/GenBank/DDBJ databases">
        <title>Delving into the versatile metabolic prowess of the omnipresent phylum Bacteroidetes.</title>
        <authorList>
            <person name="Nobu M.K."/>
            <person name="Mei R."/>
            <person name="Narihiro T."/>
            <person name="Kuroda K."/>
            <person name="Liu W.-T."/>
        </authorList>
    </citation>
    <scope>NUCLEOTIDE SEQUENCE</scope>
    <source>
        <strain evidence="19">ADurb.Bin131</strain>
    </source>
</reference>
<dbReference type="PANTHER" id="PTHR43152:SF3">
    <property type="entry name" value="UVRABC SYSTEM PROTEIN A"/>
    <property type="match status" value="1"/>
</dbReference>
<keyword evidence="6 17" id="KW-0227">DNA damage</keyword>
<dbReference type="Gene3D" id="1.10.8.280">
    <property type="entry name" value="ABC transporter ATPase domain-like"/>
    <property type="match status" value="1"/>
</dbReference>